<keyword evidence="1" id="KW-1133">Transmembrane helix</keyword>
<accession>A0A7W2F8V5</accession>
<dbReference type="PANTHER" id="PTHR37422:SF13">
    <property type="entry name" value="LIPOPOLYSACCHARIDE BIOSYNTHESIS PROTEIN PA4999-RELATED"/>
    <property type="match status" value="1"/>
</dbReference>
<evidence type="ECO:0000313" key="2">
    <source>
        <dbReference type="EMBL" id="MBA5687262.1"/>
    </source>
</evidence>
<feature type="transmembrane region" description="Helical" evidence="1">
    <location>
        <begin position="300"/>
        <end position="321"/>
    </location>
</feature>
<feature type="transmembrane region" description="Helical" evidence="1">
    <location>
        <begin position="617"/>
        <end position="639"/>
    </location>
</feature>
<comment type="caution">
    <text evidence="2">The sequence shown here is derived from an EMBL/GenBank/DDBJ whole genome shotgun (WGS) entry which is preliminary data.</text>
</comment>
<reference evidence="2 3" key="1">
    <citation type="submission" date="2020-07" db="EMBL/GenBank/DDBJ databases">
        <title>Novel species isolated from subtropical streams in China.</title>
        <authorList>
            <person name="Lu H."/>
        </authorList>
    </citation>
    <scope>NUCLEOTIDE SEQUENCE [LARGE SCALE GENOMIC DNA]</scope>
    <source>
        <strain evidence="2 3">LX47W</strain>
    </source>
</reference>
<dbReference type="InterPro" id="IPR051533">
    <property type="entry name" value="WaaL-like"/>
</dbReference>
<feature type="transmembrane region" description="Helical" evidence="1">
    <location>
        <begin position="175"/>
        <end position="195"/>
    </location>
</feature>
<gene>
    <name evidence="2" type="ORF">H3H39_09425</name>
</gene>
<name>A0A7W2F8V5_9BURK</name>
<evidence type="ECO:0008006" key="4">
    <source>
        <dbReference type="Google" id="ProtNLM"/>
    </source>
</evidence>
<feature type="transmembrane region" description="Helical" evidence="1">
    <location>
        <begin position="368"/>
        <end position="391"/>
    </location>
</feature>
<dbReference type="RefSeq" id="WP_182153123.1">
    <property type="nucleotide sequence ID" value="NZ_JACEZU010000004.1"/>
</dbReference>
<feature type="transmembrane region" description="Helical" evidence="1">
    <location>
        <begin position="252"/>
        <end position="268"/>
    </location>
</feature>
<organism evidence="2 3">
    <name type="scientific">Rugamonas apoptosis</name>
    <dbReference type="NCBI Taxonomy" id="2758570"/>
    <lineage>
        <taxon>Bacteria</taxon>
        <taxon>Pseudomonadati</taxon>
        <taxon>Pseudomonadota</taxon>
        <taxon>Betaproteobacteria</taxon>
        <taxon>Burkholderiales</taxon>
        <taxon>Oxalobacteraceae</taxon>
        <taxon>Telluria group</taxon>
        <taxon>Rugamonas</taxon>
    </lineage>
</organism>
<feature type="transmembrane region" description="Helical" evidence="1">
    <location>
        <begin position="215"/>
        <end position="240"/>
    </location>
</feature>
<dbReference type="AlphaFoldDB" id="A0A7W2F8V5"/>
<evidence type="ECO:0000313" key="3">
    <source>
        <dbReference type="Proteomes" id="UP000573499"/>
    </source>
</evidence>
<feature type="transmembrane region" description="Helical" evidence="1">
    <location>
        <begin position="104"/>
        <end position="124"/>
    </location>
</feature>
<proteinExistence type="predicted"/>
<sequence length="699" mass="76736">MRAWPCHVVSMLAGAGLVATLTDFPLERSWLGLILLGYGAALCWRPRLWLLLLPALLPTLDLAPVTGWFFIDESDLLLMVTVMVCYASTPRLGPAGGREQAARLPAGVMFWLCLLALGWAIGIWRGGRPWPPPDVNGFNNYLSPYNALRVGKAWGWAMLLWMPLRRTAGAQLEGLFRYLVPGMLAGLALVTLADVRERAWFPGLTNFASDYRTTAPFSAMHTGGAALDGYLALCAPLLAFAFMSERLGVGRARWLSLPLLAGTVYVSLTTFSRGLYLALALALLILLAAQLRRAGPRPTLVLGTAVAAVGALAYVCQRAFLSYGYRGLGTTLAAAAGGALLHSYATLARARAPAGAPVPPATWPSVQLGHLFAGLLLIGVSVPICNSYYVMERFSSSVGDLRLRAVHWRHTLLMMEADPVAPWLGMGLGTFPATYYWHNPGREQPPSYRYIDEHNNRYLQLSASAFTHGYGERLRMLQRVDVRPQTPYLVELDVRNPGPPAYLHINLCARLLLYPERCTATPLPMLAHGDTWRHLRFLVNSTLLGQGPPYWRVPVQLELSLEGQDARLEVDNVSVRDAITEHELLRNGAFTDGNDYWFFSSDRYHLPWHIKNIALNLYFELGALGLTAYAGLLLTVVTGLLRRMLMGEREAAVWLASLAAFHAVGLFDSLLDVPRIALLSMLLLCAAALRPGRTKGASA</sequence>
<dbReference type="Proteomes" id="UP000573499">
    <property type="component" value="Unassembled WGS sequence"/>
</dbReference>
<feature type="transmembrane region" description="Helical" evidence="1">
    <location>
        <begin position="51"/>
        <end position="70"/>
    </location>
</feature>
<dbReference type="EMBL" id="JACEZU010000004">
    <property type="protein sequence ID" value="MBA5687262.1"/>
    <property type="molecule type" value="Genomic_DNA"/>
</dbReference>
<feature type="transmembrane region" description="Helical" evidence="1">
    <location>
        <begin position="327"/>
        <end position="347"/>
    </location>
</feature>
<keyword evidence="1" id="KW-0472">Membrane</keyword>
<protein>
    <recommendedName>
        <fullName evidence="4">O-antigen ligase</fullName>
    </recommendedName>
</protein>
<keyword evidence="3" id="KW-1185">Reference proteome</keyword>
<evidence type="ECO:0000256" key="1">
    <source>
        <dbReference type="SAM" id="Phobius"/>
    </source>
</evidence>
<dbReference type="PANTHER" id="PTHR37422">
    <property type="entry name" value="TEICHURONIC ACID BIOSYNTHESIS PROTEIN TUAE"/>
    <property type="match status" value="1"/>
</dbReference>
<keyword evidence="1" id="KW-0812">Transmembrane</keyword>